<gene>
    <name evidence="2" type="ORF">J3R30DRAFT_3403041</name>
</gene>
<dbReference type="AlphaFoldDB" id="A0A9W9AGU7"/>
<evidence type="ECO:0000256" key="1">
    <source>
        <dbReference type="SAM" id="Phobius"/>
    </source>
</evidence>
<reference evidence="2" key="1">
    <citation type="submission" date="2022-08" db="EMBL/GenBank/DDBJ databases">
        <title>A Global Phylogenomic Analysis of the Shiitake Genus Lentinula.</title>
        <authorList>
            <consortium name="DOE Joint Genome Institute"/>
            <person name="Sierra-Patev S."/>
            <person name="Min B."/>
            <person name="Naranjo-Ortiz M."/>
            <person name="Looney B."/>
            <person name="Konkel Z."/>
            <person name="Slot J.C."/>
            <person name="Sakamoto Y."/>
            <person name="Steenwyk J.L."/>
            <person name="Rokas A."/>
            <person name="Carro J."/>
            <person name="Camarero S."/>
            <person name="Ferreira P."/>
            <person name="Molpeceres G."/>
            <person name="Ruiz-Duenas F.J."/>
            <person name="Serrano A."/>
            <person name="Henrissat B."/>
            <person name="Drula E."/>
            <person name="Hughes K.W."/>
            <person name="Mata J.L."/>
            <person name="Ishikawa N.K."/>
            <person name="Vargas-Isla R."/>
            <person name="Ushijima S."/>
            <person name="Smith C.A."/>
            <person name="Ahrendt S."/>
            <person name="Andreopoulos W."/>
            <person name="He G."/>
            <person name="Labutti K."/>
            <person name="Lipzen A."/>
            <person name="Ng V."/>
            <person name="Riley R."/>
            <person name="Sandor L."/>
            <person name="Barry K."/>
            <person name="Martinez A.T."/>
            <person name="Xiao Y."/>
            <person name="Gibbons J.G."/>
            <person name="Terashima K."/>
            <person name="Grigoriev I.V."/>
            <person name="Hibbett D.S."/>
        </authorList>
    </citation>
    <scope>NUCLEOTIDE SEQUENCE</scope>
    <source>
        <strain evidence="2">JLM2183</strain>
    </source>
</reference>
<keyword evidence="1" id="KW-0812">Transmembrane</keyword>
<evidence type="ECO:0000313" key="2">
    <source>
        <dbReference type="EMBL" id="KAJ4482504.1"/>
    </source>
</evidence>
<proteinExistence type="predicted"/>
<feature type="transmembrane region" description="Helical" evidence="1">
    <location>
        <begin position="33"/>
        <end position="52"/>
    </location>
</feature>
<organism evidence="2 3">
    <name type="scientific">Lentinula aciculospora</name>
    <dbReference type="NCBI Taxonomy" id="153920"/>
    <lineage>
        <taxon>Eukaryota</taxon>
        <taxon>Fungi</taxon>
        <taxon>Dikarya</taxon>
        <taxon>Basidiomycota</taxon>
        <taxon>Agaricomycotina</taxon>
        <taxon>Agaricomycetes</taxon>
        <taxon>Agaricomycetidae</taxon>
        <taxon>Agaricales</taxon>
        <taxon>Marasmiineae</taxon>
        <taxon>Omphalotaceae</taxon>
        <taxon>Lentinula</taxon>
    </lineage>
</organism>
<dbReference type="Proteomes" id="UP001150266">
    <property type="component" value="Unassembled WGS sequence"/>
</dbReference>
<accession>A0A9W9AGU7</accession>
<keyword evidence="3" id="KW-1185">Reference proteome</keyword>
<dbReference type="OrthoDB" id="2834397at2759"/>
<comment type="caution">
    <text evidence="2">The sequence shown here is derived from an EMBL/GenBank/DDBJ whole genome shotgun (WGS) entry which is preliminary data.</text>
</comment>
<protein>
    <submittedName>
        <fullName evidence="2">Uncharacterized protein</fullName>
    </submittedName>
</protein>
<evidence type="ECO:0000313" key="3">
    <source>
        <dbReference type="Proteomes" id="UP001150266"/>
    </source>
</evidence>
<keyword evidence="1" id="KW-0472">Membrane</keyword>
<sequence length="158" mass="18068">MYIPTTQNVTALMTSVVSDSDPLCSTRTLSNSYLGAVIVAFLILMFYALALWDRWMYLKSKDIDKLSKLQSNPSKPSINYGSTLHVPTPAEACSRIRIEDHHERRPLIPVRKGAVLFEYHMMYNRITTNGTNLILGKKDRCELNHPQKNLDQRCKIVI</sequence>
<dbReference type="EMBL" id="JAOTPV010000005">
    <property type="protein sequence ID" value="KAJ4482504.1"/>
    <property type="molecule type" value="Genomic_DNA"/>
</dbReference>
<keyword evidence="1" id="KW-1133">Transmembrane helix</keyword>
<name>A0A9W9AGU7_9AGAR</name>